<evidence type="ECO:0000256" key="6">
    <source>
        <dbReference type="SAM" id="SignalP"/>
    </source>
</evidence>
<evidence type="ECO:0000313" key="8">
    <source>
        <dbReference type="EMBL" id="SIS60273.1"/>
    </source>
</evidence>
<accession>A0A173MM40</accession>
<sequence length="583" mass="63832">MRISNYSKYFLLAAVCCGVMNATQAQFVTNYKKAADDYYAKGDYNSAATYYEKYIGAKPGAKDGYDPYIIQKQGSSGSSTDRSDIFYRIGESYRNLTYYSSAEPAYKQVVDKGAAKYPLARYWYAVCLRADGKYQEAQQQLEQFIADYSADDVYKKQAKQELENCKFIQQQLASGSKTSVQKLDSGVNKEGASYAAAWVNDNTLSYTSTRGTYTNHIYVADAGLLSFNGLDKGQQGAAAFSADGKQIYFTAWDAKAGEGKKITAIYTAKKAGNAWGQPVLMSNTVNDPSYSSRQPFVTADGKYLLFASDRPGGMGKFDIWYVLLNANGTTGKAVNAGNVINTVEDEEAPFYHQASGKLIFASNGRTGMGGFDLYESKGTPEAKWEAVVNLGAPINSVKDDIYLISKQDKELLAEAMISSDRSSACCLELFAVSKPIEVIVKEPVKEEPPVVVAPQETPKPQVVVEDNKALLQHVLFELNSSELDEAGQAQLKEVAVYLQNHPDVKVEIGAHTDATGTKELNLKLSQSRADACVKYLAGEGIDAKRLTAKGYGDCCPLEKETADDGRDNPDARAKNRRVEMKVL</sequence>
<evidence type="ECO:0000259" key="7">
    <source>
        <dbReference type="PROSITE" id="PS51123"/>
    </source>
</evidence>
<evidence type="ECO:0000256" key="1">
    <source>
        <dbReference type="ARBA" id="ARBA00004442"/>
    </source>
</evidence>
<dbReference type="Proteomes" id="UP000186917">
    <property type="component" value="Unassembled WGS sequence"/>
</dbReference>
<dbReference type="Pfam" id="PF00691">
    <property type="entry name" value="OmpA"/>
    <property type="match status" value="1"/>
</dbReference>
<keyword evidence="3" id="KW-0998">Cell outer membrane</keyword>
<dbReference type="InterPro" id="IPR011042">
    <property type="entry name" value="6-blade_b-propeller_TolB-like"/>
</dbReference>
<dbReference type="InterPro" id="IPR006664">
    <property type="entry name" value="OMP_bac"/>
</dbReference>
<dbReference type="EMBL" id="FTOR01000001">
    <property type="protein sequence ID" value="SIS60273.1"/>
    <property type="molecule type" value="Genomic_DNA"/>
</dbReference>
<dbReference type="RefSeq" id="WP_076374729.1">
    <property type="nucleotide sequence ID" value="NZ_AP017422.1"/>
</dbReference>
<dbReference type="Pfam" id="PF13174">
    <property type="entry name" value="TPR_6"/>
    <property type="match status" value="1"/>
</dbReference>
<evidence type="ECO:0000256" key="4">
    <source>
        <dbReference type="PROSITE-ProRule" id="PRU00473"/>
    </source>
</evidence>
<dbReference type="KEGG" id="fln:FLA_4749"/>
<keyword evidence="6" id="KW-0732">Signal</keyword>
<dbReference type="Gene3D" id="1.25.40.10">
    <property type="entry name" value="Tetratricopeptide repeat domain"/>
    <property type="match status" value="1"/>
</dbReference>
<dbReference type="PANTHER" id="PTHR30329">
    <property type="entry name" value="STATOR ELEMENT OF FLAGELLAR MOTOR COMPLEX"/>
    <property type="match status" value="1"/>
</dbReference>
<reference evidence="9" key="1">
    <citation type="submission" date="2017-01" db="EMBL/GenBank/DDBJ databases">
        <authorList>
            <person name="Varghese N."/>
            <person name="Submissions S."/>
        </authorList>
    </citation>
    <scope>NUCLEOTIDE SEQUENCE [LARGE SCALE GENOMIC DNA]</scope>
    <source>
        <strain evidence="9">DSM 21054</strain>
    </source>
</reference>
<proteinExistence type="predicted"/>
<dbReference type="Pfam" id="PF07676">
    <property type="entry name" value="PD40"/>
    <property type="match status" value="2"/>
</dbReference>
<dbReference type="InterPro" id="IPR050330">
    <property type="entry name" value="Bact_OuterMem_StrucFunc"/>
</dbReference>
<dbReference type="Gene3D" id="3.30.1330.60">
    <property type="entry name" value="OmpA-like domain"/>
    <property type="match status" value="1"/>
</dbReference>
<dbReference type="STRING" id="477680.SAMN05421788_101160"/>
<dbReference type="InterPro" id="IPR011659">
    <property type="entry name" value="WD40"/>
</dbReference>
<evidence type="ECO:0000256" key="2">
    <source>
        <dbReference type="ARBA" id="ARBA00023136"/>
    </source>
</evidence>
<dbReference type="InterPro" id="IPR011990">
    <property type="entry name" value="TPR-like_helical_dom_sf"/>
</dbReference>
<comment type="subcellular location">
    <subcellularLocation>
        <location evidence="1">Cell outer membrane</location>
    </subcellularLocation>
</comment>
<dbReference type="Gene3D" id="2.120.10.30">
    <property type="entry name" value="TolB, C-terminal domain"/>
    <property type="match status" value="1"/>
</dbReference>
<dbReference type="InterPro" id="IPR006665">
    <property type="entry name" value="OmpA-like"/>
</dbReference>
<dbReference type="SUPFAM" id="SSF48452">
    <property type="entry name" value="TPR-like"/>
    <property type="match status" value="1"/>
</dbReference>
<name>A0A173MM40_9BACT</name>
<dbReference type="SUPFAM" id="SSF82171">
    <property type="entry name" value="DPP6 N-terminal domain-like"/>
    <property type="match status" value="1"/>
</dbReference>
<dbReference type="SUPFAM" id="SSF103088">
    <property type="entry name" value="OmpA-like"/>
    <property type="match status" value="1"/>
</dbReference>
<gene>
    <name evidence="8" type="ORF">SAMN05421788_101160</name>
</gene>
<dbReference type="CDD" id="cd07185">
    <property type="entry name" value="OmpA_C-like"/>
    <property type="match status" value="1"/>
</dbReference>
<dbReference type="PROSITE" id="PS51123">
    <property type="entry name" value="OMPA_2"/>
    <property type="match status" value="1"/>
</dbReference>
<organism evidence="8 9">
    <name type="scientific">Filimonas lacunae</name>
    <dbReference type="NCBI Taxonomy" id="477680"/>
    <lineage>
        <taxon>Bacteria</taxon>
        <taxon>Pseudomonadati</taxon>
        <taxon>Bacteroidota</taxon>
        <taxon>Chitinophagia</taxon>
        <taxon>Chitinophagales</taxon>
        <taxon>Chitinophagaceae</taxon>
        <taxon>Filimonas</taxon>
    </lineage>
</organism>
<feature type="region of interest" description="Disordered" evidence="5">
    <location>
        <begin position="558"/>
        <end position="583"/>
    </location>
</feature>
<keyword evidence="2 4" id="KW-0472">Membrane</keyword>
<feature type="signal peptide" evidence="6">
    <location>
        <begin position="1"/>
        <end position="25"/>
    </location>
</feature>
<dbReference type="InterPro" id="IPR036737">
    <property type="entry name" value="OmpA-like_sf"/>
</dbReference>
<protein>
    <submittedName>
        <fullName evidence="8">Outer membrane protein OmpA</fullName>
    </submittedName>
</protein>
<dbReference type="InterPro" id="IPR019734">
    <property type="entry name" value="TPR_rpt"/>
</dbReference>
<dbReference type="AlphaFoldDB" id="A0A173MM40"/>
<dbReference type="PRINTS" id="PR01021">
    <property type="entry name" value="OMPADOMAIN"/>
</dbReference>
<keyword evidence="9" id="KW-1185">Reference proteome</keyword>
<dbReference type="OrthoDB" id="9809364at2"/>
<evidence type="ECO:0000256" key="5">
    <source>
        <dbReference type="SAM" id="MobiDB-lite"/>
    </source>
</evidence>
<dbReference type="GO" id="GO:0009279">
    <property type="term" value="C:cell outer membrane"/>
    <property type="evidence" value="ECO:0007669"/>
    <property type="project" value="UniProtKB-SubCell"/>
</dbReference>
<feature type="domain" description="OmpA-like" evidence="7">
    <location>
        <begin position="463"/>
        <end position="583"/>
    </location>
</feature>
<dbReference type="PANTHER" id="PTHR30329:SF21">
    <property type="entry name" value="LIPOPROTEIN YIAD-RELATED"/>
    <property type="match status" value="1"/>
</dbReference>
<evidence type="ECO:0000256" key="3">
    <source>
        <dbReference type="ARBA" id="ARBA00023237"/>
    </source>
</evidence>
<evidence type="ECO:0000313" key="9">
    <source>
        <dbReference type="Proteomes" id="UP000186917"/>
    </source>
</evidence>
<feature type="chain" id="PRO_5030023161" evidence="6">
    <location>
        <begin position="26"/>
        <end position="583"/>
    </location>
</feature>